<keyword evidence="2" id="KW-1185">Reference proteome</keyword>
<dbReference type="Proteomes" id="UP001524502">
    <property type="component" value="Unassembled WGS sequence"/>
</dbReference>
<name>A0ABT1RS10_9FIRM</name>
<proteinExistence type="predicted"/>
<dbReference type="EMBL" id="JANFXK010000015">
    <property type="protein sequence ID" value="MCQ4637661.1"/>
    <property type="molecule type" value="Genomic_DNA"/>
</dbReference>
<dbReference type="RefSeq" id="WP_256132842.1">
    <property type="nucleotide sequence ID" value="NZ_JANFXK010000015.1"/>
</dbReference>
<accession>A0ABT1RS10</accession>
<evidence type="ECO:0000313" key="1">
    <source>
        <dbReference type="EMBL" id="MCQ4637661.1"/>
    </source>
</evidence>
<gene>
    <name evidence="1" type="ORF">NE619_13085</name>
</gene>
<evidence type="ECO:0000313" key="2">
    <source>
        <dbReference type="Proteomes" id="UP001524502"/>
    </source>
</evidence>
<sequence length="127" mass="14006">MNGINVLNKVLQVVIPHCVVSDEFVSGSTNWRVKKYADGFCEIEGSKYFEGLYLSAFVFDFTYTGDLELSLPITLTSLIGAWADGVIGYGKKVHCSATTKSVLVRVESFDKETVSGTVSLRIVGRWK</sequence>
<reference evidence="1 2" key="1">
    <citation type="submission" date="2022-06" db="EMBL/GenBank/DDBJ databases">
        <title>Isolation of gut microbiota from human fecal samples.</title>
        <authorList>
            <person name="Pamer E.G."/>
            <person name="Barat B."/>
            <person name="Waligurski E."/>
            <person name="Medina S."/>
            <person name="Paddock L."/>
            <person name="Mostad J."/>
        </authorList>
    </citation>
    <scope>NUCLEOTIDE SEQUENCE [LARGE SCALE GENOMIC DNA]</scope>
    <source>
        <strain evidence="1 2">SL.3.17</strain>
    </source>
</reference>
<protein>
    <submittedName>
        <fullName evidence="1">Uncharacterized protein</fullName>
    </submittedName>
</protein>
<organism evidence="1 2">
    <name type="scientific">Anaerovorax odorimutans</name>
    <dbReference type="NCBI Taxonomy" id="109327"/>
    <lineage>
        <taxon>Bacteria</taxon>
        <taxon>Bacillati</taxon>
        <taxon>Bacillota</taxon>
        <taxon>Clostridia</taxon>
        <taxon>Peptostreptococcales</taxon>
        <taxon>Anaerovoracaceae</taxon>
        <taxon>Anaerovorax</taxon>
    </lineage>
</organism>
<comment type="caution">
    <text evidence="1">The sequence shown here is derived from an EMBL/GenBank/DDBJ whole genome shotgun (WGS) entry which is preliminary data.</text>
</comment>